<proteinExistence type="predicted"/>
<sequence length="87" mass="10215">MNIMENTNEQEIKIGDYVKLKSDPDQIFIIAEIVDEYTISAIDKNKNRYPLNISDIEIGDYADMLKYEKYPPLFLRPQDLSDSDMYT</sequence>
<dbReference type="EMBL" id="ABYH01000349">
    <property type="protein sequence ID" value="EEC95384.1"/>
    <property type="molecule type" value="Genomic_DNA"/>
</dbReference>
<dbReference type="AlphaFoldDB" id="B7BDV1"/>
<protein>
    <submittedName>
        <fullName evidence="1">Uncharacterized protein</fullName>
    </submittedName>
</protein>
<dbReference type="Proteomes" id="UP000005510">
    <property type="component" value="Unassembled WGS sequence"/>
</dbReference>
<reference evidence="1 2" key="2">
    <citation type="submission" date="2008-10" db="EMBL/GenBank/DDBJ databases">
        <authorList>
            <person name="Fulton L."/>
            <person name="Clifton S."/>
            <person name="Fulton B."/>
            <person name="Xu J."/>
            <person name="Minx P."/>
            <person name="Pepin K.H."/>
            <person name="Johnson M."/>
            <person name="Bhonagiri V."/>
            <person name="Nash W.E."/>
            <person name="Mardis E.R."/>
            <person name="Wilson R.K."/>
        </authorList>
    </citation>
    <scope>NUCLEOTIDE SEQUENCE [LARGE SCALE GENOMIC DNA]</scope>
    <source>
        <strain evidence="1 2">DSM 18315</strain>
    </source>
</reference>
<comment type="caution">
    <text evidence="1">The sequence shown here is derived from an EMBL/GenBank/DDBJ whole genome shotgun (WGS) entry which is preliminary data.</text>
</comment>
<accession>B7BDV1</accession>
<gene>
    <name evidence="1" type="ORF">PRABACTJOHN_03226</name>
</gene>
<name>B7BDV1_9BACT</name>
<evidence type="ECO:0000313" key="1">
    <source>
        <dbReference type="EMBL" id="EEC95384.1"/>
    </source>
</evidence>
<dbReference type="HOGENOM" id="CLU_2480534_0_0_10"/>
<reference evidence="1 2" key="1">
    <citation type="submission" date="2008-10" db="EMBL/GenBank/DDBJ databases">
        <title>Draft genome sequence of Parabacteroides johnsonii (DSM 18315).</title>
        <authorList>
            <person name="Sudarsanam P."/>
            <person name="Ley R."/>
            <person name="Guruge J."/>
            <person name="Turnbaugh P.J."/>
            <person name="Mahowald M."/>
            <person name="Liep D."/>
            <person name="Gordon J."/>
        </authorList>
    </citation>
    <scope>NUCLEOTIDE SEQUENCE [LARGE SCALE GENOMIC DNA]</scope>
    <source>
        <strain evidence="1 2">DSM 18315</strain>
    </source>
</reference>
<organism evidence="1 2">
    <name type="scientific">Parabacteroides johnsonii DSM 18315</name>
    <dbReference type="NCBI Taxonomy" id="537006"/>
    <lineage>
        <taxon>Bacteria</taxon>
        <taxon>Pseudomonadati</taxon>
        <taxon>Bacteroidota</taxon>
        <taxon>Bacteroidia</taxon>
        <taxon>Bacteroidales</taxon>
        <taxon>Tannerellaceae</taxon>
        <taxon>Parabacteroides</taxon>
    </lineage>
</organism>
<evidence type="ECO:0000313" key="2">
    <source>
        <dbReference type="Proteomes" id="UP000005510"/>
    </source>
</evidence>